<reference evidence="2 3" key="1">
    <citation type="submission" date="2014-09" db="EMBL/GenBank/DDBJ databases">
        <title>Genome sequence of Sinomonas sp. MUSC 117.</title>
        <authorList>
            <person name="Lee L.-H."/>
        </authorList>
    </citation>
    <scope>NUCLEOTIDE SEQUENCE [LARGE SCALE GENOMIC DNA]</scope>
    <source>
        <strain evidence="2 3">MUSC 117</strain>
    </source>
</reference>
<sequence>MADYTYRNLTSAIADKASPLRLYLDQRFPNARALQKDYRSRAGELRVPGGTANGGTLGAAFDFRMRFLIDASYVPEVAVHAFTARPDYERAVRGVIKHAQKAAKGSNATELDRACWALALCTEAYRAGVGVVWSLVQLIEAGDFTVKRLLLLAPDDALRQLVDLDALAREHLIPQLEAPFYLGPTFDGSMLCPADADVISGGLLLDFKAGLKGGALTKEELYQLLGYTFFDRSDRYGINRIGIYAARFGALITWDLASTLELLAGEPVDVAEERETVWGLLGGTGALKARFVQVFGVDDGRFDDHSARGEDDDSGYGPDSYFARAMDKDD</sequence>
<evidence type="ECO:0000313" key="3">
    <source>
        <dbReference type="Proteomes" id="UP000030982"/>
    </source>
</evidence>
<gene>
    <name evidence="2" type="ORF">LK10_08380</name>
</gene>
<organism evidence="2 3">
    <name type="scientific">Sinomonas humi</name>
    <dbReference type="NCBI Taxonomy" id="1338436"/>
    <lineage>
        <taxon>Bacteria</taxon>
        <taxon>Bacillati</taxon>
        <taxon>Actinomycetota</taxon>
        <taxon>Actinomycetes</taxon>
        <taxon>Micrococcales</taxon>
        <taxon>Micrococcaceae</taxon>
        <taxon>Sinomonas</taxon>
    </lineage>
</organism>
<evidence type="ECO:0000256" key="1">
    <source>
        <dbReference type="SAM" id="MobiDB-lite"/>
    </source>
</evidence>
<dbReference type="RefSeq" id="WP_043122291.1">
    <property type="nucleotide sequence ID" value="NZ_JTDL01000094.1"/>
</dbReference>
<dbReference type="EMBL" id="JTDL01000094">
    <property type="protein sequence ID" value="KHL03796.1"/>
    <property type="molecule type" value="Genomic_DNA"/>
</dbReference>
<protein>
    <submittedName>
        <fullName evidence="2">Uncharacterized protein</fullName>
    </submittedName>
</protein>
<feature type="region of interest" description="Disordered" evidence="1">
    <location>
        <begin position="304"/>
        <end position="330"/>
    </location>
</feature>
<proteinExistence type="predicted"/>
<dbReference type="OrthoDB" id="4001768at2"/>
<keyword evidence="3" id="KW-1185">Reference proteome</keyword>
<comment type="caution">
    <text evidence="2">The sequence shown here is derived from an EMBL/GenBank/DDBJ whole genome shotgun (WGS) entry which is preliminary data.</text>
</comment>
<dbReference type="Proteomes" id="UP000030982">
    <property type="component" value="Unassembled WGS sequence"/>
</dbReference>
<dbReference type="AlphaFoldDB" id="A0A0B2AK96"/>
<accession>A0A0B2AK96</accession>
<name>A0A0B2AK96_9MICC</name>
<evidence type="ECO:0000313" key="2">
    <source>
        <dbReference type="EMBL" id="KHL03796.1"/>
    </source>
</evidence>